<feature type="transmembrane region" description="Helical" evidence="2">
    <location>
        <begin position="122"/>
        <end position="155"/>
    </location>
</feature>
<evidence type="ECO:0000256" key="1">
    <source>
        <dbReference type="SAM" id="MobiDB-lite"/>
    </source>
</evidence>
<dbReference type="VEuPathDB" id="TrichDB:TRFO_19229"/>
<keyword evidence="2" id="KW-1133">Transmembrane helix</keyword>
<feature type="transmembrane region" description="Helical" evidence="2">
    <location>
        <begin position="206"/>
        <end position="228"/>
    </location>
</feature>
<evidence type="ECO:0000256" key="2">
    <source>
        <dbReference type="SAM" id="Phobius"/>
    </source>
</evidence>
<dbReference type="GeneID" id="94835375"/>
<protein>
    <submittedName>
        <fullName evidence="3">Uncharacterized protein</fullName>
    </submittedName>
</protein>
<feature type="compositionally biased region" description="Polar residues" evidence="1">
    <location>
        <begin position="703"/>
        <end position="714"/>
    </location>
</feature>
<reference evidence="3" key="1">
    <citation type="submission" date="2016-10" db="EMBL/GenBank/DDBJ databases">
        <authorList>
            <person name="Benchimol M."/>
            <person name="Almeida L.G."/>
            <person name="Vasconcelos A.T."/>
            <person name="Perreira-Neves A."/>
            <person name="Rosa I.A."/>
            <person name="Tasca T."/>
            <person name="Bogo M.R."/>
            <person name="de Souza W."/>
        </authorList>
    </citation>
    <scope>NUCLEOTIDE SEQUENCE [LARGE SCALE GENOMIC DNA]</scope>
    <source>
        <strain evidence="3">K</strain>
    </source>
</reference>
<dbReference type="AlphaFoldDB" id="A0A1J4KPK1"/>
<organism evidence="3 4">
    <name type="scientific">Tritrichomonas foetus</name>
    <dbReference type="NCBI Taxonomy" id="1144522"/>
    <lineage>
        <taxon>Eukaryota</taxon>
        <taxon>Metamonada</taxon>
        <taxon>Parabasalia</taxon>
        <taxon>Tritrichomonadida</taxon>
        <taxon>Tritrichomonadidae</taxon>
        <taxon>Tritrichomonas</taxon>
    </lineage>
</organism>
<feature type="compositionally biased region" description="Pro residues" evidence="1">
    <location>
        <begin position="645"/>
        <end position="654"/>
    </location>
</feature>
<sequence>MGKKKFEIKYNLTRMGFFDPYGLAKKKDISKFKLFTLFIMNFMSFKALGKGIVDLIRVLQGYGITFYKIETDKSSSDPSFIEDTPFYDWFQWANTLVSKIIDWISNNTRPVTNFEMTFLRSLILPFFCASLFIGFTHTAGFIVCLLFMVLTASLIGFEINLFLFTDFDWMAIIVILQILGIVGSMYFASLGRTISFTQFRCCQSLLYFLCALAGFPGSILVMFFITFIGNEFEPQLSGKEKKSNCNYICTRFFTVLWSVIFVFGVVLGVDYFAFDFMNCRGGEIDYFIEKIVFCILCAVFVIYIIVEIVICVIKLKPEQLINHFCTKYIWVAKMLTFPSINAFFLSQPFSVYTDYNSSKIYPFGGIYFFVWVFSVVFPFLFVIVFSVQGLMYRRSQIPYVYRLFLENIDTPTSTQCKIYKNNYSLWPIMEEGAHILFAIAECLGYHEVSLTICLGMAIMDIIFNPYLFTSSTIVDAGTRIAQAIGICVGLYMSADGRGAPNNTIGIVLIVVACLPLILAIVWYCLYEWSIKKRMAIIQHSLVIDLGEDMTSKEEREKFDYDSIEIDDSDLDAIQKMAGKSLKKDEVDKTVEQQDDLAEPVNVFFFDDIPLDIPLINTPKNLNQTAVDNLSDMSLDDFDIENIPNDPTPFPPNPSTDPNNNGSNTNGNNNMGGLDNKLNNLQPLVTDSAEPGDSGTKGNRSKSKTQTPINDQRSQMENILVQSMAIPIEKPYTQFEPTADILPVLEKPPAPRDPSEYQFEKGNGLTSKSYRMHQIIKMAKKLNYRYQDTNDCSVRFDFDLIRDFQDSNAAEKLKEQNDIIAHFIAYILFACIFVSGGFVLMHLITLYLVDTTMVHVFPTSPTANV</sequence>
<accession>A0A1J4KPK1</accession>
<feature type="transmembrane region" description="Helical" evidence="2">
    <location>
        <begin position="325"/>
        <end position="346"/>
    </location>
</feature>
<comment type="caution">
    <text evidence="3">The sequence shown here is derived from an EMBL/GenBank/DDBJ whole genome shotgun (WGS) entry which is preliminary data.</text>
</comment>
<name>A0A1J4KPK1_9EUKA</name>
<proteinExistence type="predicted"/>
<evidence type="ECO:0000313" key="3">
    <source>
        <dbReference type="EMBL" id="OHT11349.1"/>
    </source>
</evidence>
<feature type="compositionally biased region" description="Low complexity" evidence="1">
    <location>
        <begin position="655"/>
        <end position="680"/>
    </location>
</feature>
<feature type="region of interest" description="Disordered" evidence="1">
    <location>
        <begin position="636"/>
        <end position="714"/>
    </location>
</feature>
<gene>
    <name evidence="3" type="ORF">TRFO_19229</name>
</gene>
<keyword evidence="2" id="KW-0812">Transmembrane</keyword>
<dbReference type="Proteomes" id="UP000179807">
    <property type="component" value="Unassembled WGS sequence"/>
</dbReference>
<feature type="transmembrane region" description="Helical" evidence="2">
    <location>
        <begin position="366"/>
        <end position="387"/>
    </location>
</feature>
<evidence type="ECO:0000313" key="4">
    <source>
        <dbReference type="Proteomes" id="UP000179807"/>
    </source>
</evidence>
<keyword evidence="2" id="KW-0472">Membrane</keyword>
<dbReference type="RefSeq" id="XP_068364485.1">
    <property type="nucleotide sequence ID" value="XM_068500671.1"/>
</dbReference>
<dbReference type="EMBL" id="MLAK01000590">
    <property type="protein sequence ID" value="OHT11349.1"/>
    <property type="molecule type" value="Genomic_DNA"/>
</dbReference>
<feature type="transmembrane region" description="Helical" evidence="2">
    <location>
        <begin position="286"/>
        <end position="313"/>
    </location>
</feature>
<feature type="transmembrane region" description="Helical" evidence="2">
    <location>
        <begin position="466"/>
        <end position="492"/>
    </location>
</feature>
<feature type="transmembrane region" description="Helical" evidence="2">
    <location>
        <begin position="248"/>
        <end position="274"/>
    </location>
</feature>
<feature type="transmembrane region" description="Helical" evidence="2">
    <location>
        <begin position="504"/>
        <end position="525"/>
    </location>
</feature>
<feature type="transmembrane region" description="Helical" evidence="2">
    <location>
        <begin position="167"/>
        <end position="186"/>
    </location>
</feature>
<keyword evidence="4" id="KW-1185">Reference proteome</keyword>
<feature type="transmembrane region" description="Helical" evidence="2">
    <location>
        <begin position="34"/>
        <end position="53"/>
    </location>
</feature>
<feature type="transmembrane region" description="Helical" evidence="2">
    <location>
        <begin position="822"/>
        <end position="848"/>
    </location>
</feature>